<dbReference type="Pfam" id="PF01381">
    <property type="entry name" value="HTH_3"/>
    <property type="match status" value="1"/>
</dbReference>
<dbReference type="InterPro" id="IPR052359">
    <property type="entry name" value="HTH-type_reg/antitoxin"/>
</dbReference>
<dbReference type="Gene3D" id="1.10.260.40">
    <property type="entry name" value="lambda repressor-like DNA-binding domains"/>
    <property type="match status" value="1"/>
</dbReference>
<evidence type="ECO:0000256" key="2">
    <source>
        <dbReference type="ARBA" id="ARBA00023125"/>
    </source>
</evidence>
<organism evidence="5 6">
    <name type="scientific">Novosphingobium chloroacetimidivorans</name>
    <dbReference type="NCBI Taxonomy" id="1428314"/>
    <lineage>
        <taxon>Bacteria</taxon>
        <taxon>Pseudomonadati</taxon>
        <taxon>Pseudomonadota</taxon>
        <taxon>Alphaproteobacteria</taxon>
        <taxon>Sphingomonadales</taxon>
        <taxon>Sphingomonadaceae</taxon>
        <taxon>Novosphingobium</taxon>
    </lineage>
</organism>
<keyword evidence="3" id="KW-0804">Transcription</keyword>
<proteinExistence type="predicted"/>
<dbReference type="RefSeq" id="WP_184248279.1">
    <property type="nucleotide sequence ID" value="NZ_JACHLR010000017.1"/>
</dbReference>
<keyword evidence="2" id="KW-0238">DNA-binding</keyword>
<protein>
    <submittedName>
        <fullName evidence="5">Putative transcriptional regulator</fullName>
    </submittedName>
</protein>
<dbReference type="PROSITE" id="PS50943">
    <property type="entry name" value="HTH_CROC1"/>
    <property type="match status" value="1"/>
</dbReference>
<evidence type="ECO:0000313" key="6">
    <source>
        <dbReference type="Proteomes" id="UP000555448"/>
    </source>
</evidence>
<evidence type="ECO:0000256" key="1">
    <source>
        <dbReference type="ARBA" id="ARBA00023015"/>
    </source>
</evidence>
<dbReference type="PANTHER" id="PTHR36511:SF4">
    <property type="entry name" value="ANTITOXIN MQSA"/>
    <property type="match status" value="1"/>
</dbReference>
<accession>A0A7W7KD93</accession>
<reference evidence="5 6" key="1">
    <citation type="submission" date="2020-08" db="EMBL/GenBank/DDBJ databases">
        <title>Functional genomics of gut bacteria from endangered species of beetles.</title>
        <authorList>
            <person name="Carlos-Shanley C."/>
        </authorList>
    </citation>
    <scope>NUCLEOTIDE SEQUENCE [LARGE SCALE GENOMIC DNA]</scope>
    <source>
        <strain evidence="5 6">S00245</strain>
    </source>
</reference>
<sequence length="97" mass="10322">MSTAFDKIASGLADAIAYADGDTTKGRVAAGPDVKAIRAKTKLSQAKFAEKLRVPVATVRDWEQHRRLPDAPARTLLGMVDADPVVALGLIEMMVSS</sequence>
<dbReference type="EMBL" id="JACHLR010000017">
    <property type="protein sequence ID" value="MBB4860113.1"/>
    <property type="molecule type" value="Genomic_DNA"/>
</dbReference>
<evidence type="ECO:0000259" key="4">
    <source>
        <dbReference type="PROSITE" id="PS50943"/>
    </source>
</evidence>
<keyword evidence="6" id="KW-1185">Reference proteome</keyword>
<dbReference type="GO" id="GO:0003677">
    <property type="term" value="F:DNA binding"/>
    <property type="evidence" value="ECO:0007669"/>
    <property type="project" value="UniProtKB-KW"/>
</dbReference>
<evidence type="ECO:0000256" key="3">
    <source>
        <dbReference type="ARBA" id="ARBA00023163"/>
    </source>
</evidence>
<dbReference type="InterPro" id="IPR001387">
    <property type="entry name" value="Cro/C1-type_HTH"/>
</dbReference>
<dbReference type="PANTHER" id="PTHR36511">
    <property type="entry name" value="MERR FAMILY BACTERIAL REGULATORY PROTEIN"/>
    <property type="match status" value="1"/>
</dbReference>
<dbReference type="Proteomes" id="UP000555448">
    <property type="component" value="Unassembled WGS sequence"/>
</dbReference>
<dbReference type="SUPFAM" id="SSF47413">
    <property type="entry name" value="lambda repressor-like DNA-binding domains"/>
    <property type="match status" value="1"/>
</dbReference>
<name>A0A7W7KD93_9SPHN</name>
<comment type="caution">
    <text evidence="5">The sequence shown here is derived from an EMBL/GenBank/DDBJ whole genome shotgun (WGS) entry which is preliminary data.</text>
</comment>
<gene>
    <name evidence="5" type="ORF">HNO88_003454</name>
</gene>
<feature type="domain" description="HTH cro/C1-type" evidence="4">
    <location>
        <begin position="34"/>
        <end position="71"/>
    </location>
</feature>
<keyword evidence="1" id="KW-0805">Transcription regulation</keyword>
<dbReference type="AlphaFoldDB" id="A0A7W7KD93"/>
<dbReference type="CDD" id="cd00093">
    <property type="entry name" value="HTH_XRE"/>
    <property type="match status" value="1"/>
</dbReference>
<dbReference type="InterPro" id="IPR010982">
    <property type="entry name" value="Lambda_DNA-bd_dom_sf"/>
</dbReference>
<evidence type="ECO:0000313" key="5">
    <source>
        <dbReference type="EMBL" id="MBB4860113.1"/>
    </source>
</evidence>